<sequence length="409" mass="44318">MAKSSKISGKQKLTFPMKIIDVILLSWQNLVGNKMRSFLTIAGVGVGIGAIIFLVGIGFGLQQLTINKLVSSATVTALEVFSDNPDVLKIDDKVISRIKNLPQVEKVSAINNFPGQITVSSVTSESLIRVVDKNYYSLAPGELLAGVYPKNAGEAIVSFATAKTFGLENPVDFVGQAVKISVFTSITSLASAEENKEVDLKVVGVFNDASQLIEIADDEHTAVSADSYSRLKIKAKTSDDVESLQAQITLLGFNSTSLVSKIKEINQVFRWFEFILAGFGLIALIVASIGMFNTMTVTLLERTRDIGIMRAIGTKRRDVRRLFILEAGMIGLAGGIMGIIFAWIGVLFVNGGVNMLAQSARQPKVTIYYLPVQFMLLILGFSLLIGLLTGVYPALRASRLNPLVALKYE</sequence>
<evidence type="ECO:0000256" key="1">
    <source>
        <dbReference type="ARBA" id="ARBA00004651"/>
    </source>
</evidence>
<evidence type="ECO:0000256" key="5">
    <source>
        <dbReference type="ARBA" id="ARBA00023136"/>
    </source>
</evidence>
<evidence type="ECO:0000313" key="10">
    <source>
        <dbReference type="EMBL" id="PJB51379.1"/>
    </source>
</evidence>
<dbReference type="GO" id="GO:0022857">
    <property type="term" value="F:transmembrane transporter activity"/>
    <property type="evidence" value="ECO:0007669"/>
    <property type="project" value="TreeGrafter"/>
</dbReference>
<dbReference type="PANTHER" id="PTHR30572:SF4">
    <property type="entry name" value="ABC TRANSPORTER PERMEASE YTRF"/>
    <property type="match status" value="1"/>
</dbReference>
<dbReference type="EMBL" id="PFTZ01000063">
    <property type="protein sequence ID" value="PJB51379.1"/>
    <property type="molecule type" value="Genomic_DNA"/>
</dbReference>
<dbReference type="Pfam" id="PF02687">
    <property type="entry name" value="FtsX"/>
    <property type="match status" value="1"/>
</dbReference>
<keyword evidence="4 7" id="KW-1133">Transmembrane helix</keyword>
<evidence type="ECO:0000256" key="7">
    <source>
        <dbReference type="SAM" id="Phobius"/>
    </source>
</evidence>
<proteinExistence type="inferred from homology"/>
<protein>
    <recommendedName>
        <fullName evidence="12">ABC transporter permease</fullName>
    </recommendedName>
</protein>
<dbReference type="InterPro" id="IPR025857">
    <property type="entry name" value="MacB_PCD"/>
</dbReference>
<feature type="transmembrane region" description="Helical" evidence="7">
    <location>
        <begin position="322"/>
        <end position="348"/>
    </location>
</feature>
<evidence type="ECO:0000256" key="4">
    <source>
        <dbReference type="ARBA" id="ARBA00022989"/>
    </source>
</evidence>
<feature type="transmembrane region" description="Helical" evidence="7">
    <location>
        <begin position="271"/>
        <end position="301"/>
    </location>
</feature>
<comment type="caution">
    <text evidence="10">The sequence shown here is derived from an EMBL/GenBank/DDBJ whole genome shotgun (WGS) entry which is preliminary data.</text>
</comment>
<dbReference type="Proteomes" id="UP000229421">
    <property type="component" value="Unassembled WGS sequence"/>
</dbReference>
<evidence type="ECO:0000256" key="6">
    <source>
        <dbReference type="ARBA" id="ARBA00038076"/>
    </source>
</evidence>
<feature type="transmembrane region" description="Helical" evidence="7">
    <location>
        <begin position="38"/>
        <end position="61"/>
    </location>
</feature>
<organism evidence="10 11">
    <name type="scientific">Candidatus Berkelbacteria bacterium CG_4_9_14_3_um_filter_39_23</name>
    <dbReference type="NCBI Taxonomy" id="1974508"/>
    <lineage>
        <taxon>Bacteria</taxon>
        <taxon>Candidatus Berkelbacteria</taxon>
    </lineage>
</organism>
<dbReference type="PANTHER" id="PTHR30572">
    <property type="entry name" value="MEMBRANE COMPONENT OF TRANSPORTER-RELATED"/>
    <property type="match status" value="1"/>
</dbReference>
<comment type="similarity">
    <text evidence="6">Belongs to the ABC-4 integral membrane protein family.</text>
</comment>
<comment type="subcellular location">
    <subcellularLocation>
        <location evidence="1">Cell membrane</location>
        <topology evidence="1">Multi-pass membrane protein</topology>
    </subcellularLocation>
</comment>
<evidence type="ECO:0000256" key="2">
    <source>
        <dbReference type="ARBA" id="ARBA00022475"/>
    </source>
</evidence>
<feature type="domain" description="ABC3 transporter permease C-terminal" evidence="8">
    <location>
        <begin position="279"/>
        <end position="402"/>
    </location>
</feature>
<evidence type="ECO:0000259" key="8">
    <source>
        <dbReference type="Pfam" id="PF02687"/>
    </source>
</evidence>
<evidence type="ECO:0000259" key="9">
    <source>
        <dbReference type="Pfam" id="PF12704"/>
    </source>
</evidence>
<feature type="domain" description="MacB-like periplasmic core" evidence="9">
    <location>
        <begin position="37"/>
        <end position="249"/>
    </location>
</feature>
<evidence type="ECO:0008006" key="12">
    <source>
        <dbReference type="Google" id="ProtNLM"/>
    </source>
</evidence>
<name>A0A2M8C5F4_9BACT</name>
<dbReference type="InterPro" id="IPR003838">
    <property type="entry name" value="ABC3_permease_C"/>
</dbReference>
<dbReference type="InterPro" id="IPR050250">
    <property type="entry name" value="Macrolide_Exporter_MacB"/>
</dbReference>
<evidence type="ECO:0000256" key="3">
    <source>
        <dbReference type="ARBA" id="ARBA00022692"/>
    </source>
</evidence>
<evidence type="ECO:0000313" key="11">
    <source>
        <dbReference type="Proteomes" id="UP000229421"/>
    </source>
</evidence>
<feature type="transmembrane region" description="Helical" evidence="7">
    <location>
        <begin position="368"/>
        <end position="392"/>
    </location>
</feature>
<reference evidence="11" key="1">
    <citation type="submission" date="2017-09" db="EMBL/GenBank/DDBJ databases">
        <title>Depth-based differentiation of microbial function through sediment-hosted aquifers and enrichment of novel symbionts in the deep terrestrial subsurface.</title>
        <authorList>
            <person name="Probst A.J."/>
            <person name="Ladd B."/>
            <person name="Jarett J.K."/>
            <person name="Geller-Mcgrath D.E."/>
            <person name="Sieber C.M.K."/>
            <person name="Emerson J.B."/>
            <person name="Anantharaman K."/>
            <person name="Thomas B.C."/>
            <person name="Malmstrom R."/>
            <person name="Stieglmeier M."/>
            <person name="Klingl A."/>
            <person name="Woyke T."/>
            <person name="Ryan C.M."/>
            <person name="Banfield J.F."/>
        </authorList>
    </citation>
    <scope>NUCLEOTIDE SEQUENCE [LARGE SCALE GENOMIC DNA]</scope>
</reference>
<accession>A0A2M8C5F4</accession>
<dbReference type="AlphaFoldDB" id="A0A2M8C5F4"/>
<dbReference type="GO" id="GO:0005886">
    <property type="term" value="C:plasma membrane"/>
    <property type="evidence" value="ECO:0007669"/>
    <property type="project" value="UniProtKB-SubCell"/>
</dbReference>
<keyword evidence="5 7" id="KW-0472">Membrane</keyword>
<gene>
    <name evidence="10" type="ORF">CO101_02245</name>
</gene>
<keyword evidence="2" id="KW-1003">Cell membrane</keyword>
<dbReference type="Pfam" id="PF12704">
    <property type="entry name" value="MacB_PCD"/>
    <property type="match status" value="1"/>
</dbReference>
<keyword evidence="3 7" id="KW-0812">Transmembrane</keyword>